<dbReference type="InterPro" id="IPR002492">
    <property type="entry name" value="Transposase_Tc1-like"/>
</dbReference>
<evidence type="ECO:0000313" key="3">
    <source>
        <dbReference type="EMBL" id="GFY14356.1"/>
    </source>
</evidence>
<dbReference type="AlphaFoldDB" id="A0A8X6SLH2"/>
<dbReference type="GO" id="GO:0006313">
    <property type="term" value="P:DNA transposition"/>
    <property type="evidence" value="ECO:0007669"/>
    <property type="project" value="InterPro"/>
</dbReference>
<dbReference type="Pfam" id="PF01498">
    <property type="entry name" value="HTH_Tnp_Tc3_2"/>
    <property type="match status" value="1"/>
</dbReference>
<evidence type="ECO:0000256" key="1">
    <source>
        <dbReference type="SAM" id="MobiDB-lite"/>
    </source>
</evidence>
<dbReference type="Gene3D" id="3.30.420.10">
    <property type="entry name" value="Ribonuclease H-like superfamily/Ribonuclease H"/>
    <property type="match status" value="1"/>
</dbReference>
<reference evidence="3" key="1">
    <citation type="submission" date="2020-08" db="EMBL/GenBank/DDBJ databases">
        <title>Multicomponent nature underlies the extraordinary mechanical properties of spider dragline silk.</title>
        <authorList>
            <person name="Kono N."/>
            <person name="Nakamura H."/>
            <person name="Mori M."/>
            <person name="Yoshida Y."/>
            <person name="Ohtoshi R."/>
            <person name="Malay A.D."/>
            <person name="Moran D.A.P."/>
            <person name="Tomita M."/>
            <person name="Numata K."/>
            <person name="Arakawa K."/>
        </authorList>
    </citation>
    <scope>NUCLEOTIDE SEQUENCE</scope>
</reference>
<organism evidence="3 4">
    <name type="scientific">Trichonephila clavipes</name>
    <name type="common">Golden silk orbweaver</name>
    <name type="synonym">Nephila clavipes</name>
    <dbReference type="NCBI Taxonomy" id="2585209"/>
    <lineage>
        <taxon>Eukaryota</taxon>
        <taxon>Metazoa</taxon>
        <taxon>Ecdysozoa</taxon>
        <taxon>Arthropoda</taxon>
        <taxon>Chelicerata</taxon>
        <taxon>Arachnida</taxon>
        <taxon>Araneae</taxon>
        <taxon>Araneomorphae</taxon>
        <taxon>Entelegynae</taxon>
        <taxon>Araneoidea</taxon>
        <taxon>Nephilidae</taxon>
        <taxon>Trichonephila</taxon>
    </lineage>
</organism>
<dbReference type="GO" id="GO:0015074">
    <property type="term" value="P:DNA integration"/>
    <property type="evidence" value="ECO:0007669"/>
    <property type="project" value="InterPro"/>
</dbReference>
<sequence length="200" mass="22827">MENVSSNCKKLFLDIILPRTQKQNTAGKIIRHERWVLRIPQAEHSHGYLKNTDGSGVWTYSTVIQGGVSQQDNGHSHTTIVTQCAVQSVGMLSWSARSPDWSPIEQEDHEDRGSKDRRIVRQTLEDPAVTRSTIRANVGVAIVPQTISRHLAEANLKSKRPFQALPLTPEHRQLRLQWCQARSMWNVTDWQNVVFIDESR</sequence>
<accession>A0A8X6SLH2</accession>
<dbReference type="InterPro" id="IPR036397">
    <property type="entry name" value="RNaseH_sf"/>
</dbReference>
<proteinExistence type="predicted"/>
<dbReference type="Proteomes" id="UP000887159">
    <property type="component" value="Unassembled WGS sequence"/>
</dbReference>
<name>A0A8X6SLH2_TRICX</name>
<evidence type="ECO:0000259" key="2">
    <source>
        <dbReference type="Pfam" id="PF01498"/>
    </source>
</evidence>
<protein>
    <submittedName>
        <fullName evidence="3">Transposable element Tc1 transposase</fullName>
    </submittedName>
</protein>
<feature type="domain" description="Transposase Tc1-like" evidence="2">
    <location>
        <begin position="116"/>
        <end position="181"/>
    </location>
</feature>
<dbReference type="GO" id="GO:0003677">
    <property type="term" value="F:DNA binding"/>
    <property type="evidence" value="ECO:0007669"/>
    <property type="project" value="InterPro"/>
</dbReference>
<comment type="caution">
    <text evidence="3">The sequence shown here is derived from an EMBL/GenBank/DDBJ whole genome shotgun (WGS) entry which is preliminary data.</text>
</comment>
<gene>
    <name evidence="3" type="primary">tc1a_547</name>
    <name evidence="3" type="ORF">TNCV_1021211</name>
</gene>
<evidence type="ECO:0000313" key="4">
    <source>
        <dbReference type="Proteomes" id="UP000887159"/>
    </source>
</evidence>
<keyword evidence="4" id="KW-1185">Reference proteome</keyword>
<dbReference type="EMBL" id="BMAU01021328">
    <property type="protein sequence ID" value="GFY14356.1"/>
    <property type="molecule type" value="Genomic_DNA"/>
</dbReference>
<feature type="region of interest" description="Disordered" evidence="1">
    <location>
        <begin position="97"/>
        <end position="116"/>
    </location>
</feature>